<evidence type="ECO:0000256" key="9">
    <source>
        <dbReference type="SAM" id="Phobius"/>
    </source>
</evidence>
<feature type="transmembrane region" description="Helical" evidence="9">
    <location>
        <begin position="12"/>
        <end position="31"/>
    </location>
</feature>
<feature type="non-terminal residue" evidence="10">
    <location>
        <position position="1"/>
    </location>
</feature>
<dbReference type="EMBL" id="QMQV01000094">
    <property type="protein sequence ID" value="RLE48008.1"/>
    <property type="molecule type" value="Genomic_DNA"/>
</dbReference>
<evidence type="ECO:0000256" key="7">
    <source>
        <dbReference type="ARBA" id="ARBA00023065"/>
    </source>
</evidence>
<feature type="transmembrane region" description="Helical" evidence="9">
    <location>
        <begin position="264"/>
        <end position="285"/>
    </location>
</feature>
<feature type="transmembrane region" description="Helical" evidence="9">
    <location>
        <begin position="238"/>
        <end position="258"/>
    </location>
</feature>
<comment type="subcellular location">
    <subcellularLocation>
        <location evidence="1">Endomembrane system</location>
        <topology evidence="1">Multi-pass membrane protein</topology>
    </subcellularLocation>
</comment>
<dbReference type="GO" id="GO:0009678">
    <property type="term" value="F:diphosphate hydrolysis-driven proton transmembrane transporter activity"/>
    <property type="evidence" value="ECO:0007669"/>
    <property type="project" value="InterPro"/>
</dbReference>
<keyword evidence="5" id="KW-1278">Translocase</keyword>
<dbReference type="InterPro" id="IPR004131">
    <property type="entry name" value="PPase-energised_H-pump"/>
</dbReference>
<organism evidence="10 11">
    <name type="scientific">Thermoproteota archaeon</name>
    <dbReference type="NCBI Taxonomy" id="2056631"/>
    <lineage>
        <taxon>Archaea</taxon>
        <taxon>Thermoproteota</taxon>
    </lineage>
</organism>
<evidence type="ECO:0000256" key="2">
    <source>
        <dbReference type="ARBA" id="ARBA00022448"/>
    </source>
</evidence>
<evidence type="ECO:0000256" key="6">
    <source>
        <dbReference type="ARBA" id="ARBA00022989"/>
    </source>
</evidence>
<evidence type="ECO:0000313" key="11">
    <source>
        <dbReference type="Proteomes" id="UP000278475"/>
    </source>
</evidence>
<dbReference type="GO" id="GO:0004427">
    <property type="term" value="F:inorganic diphosphate phosphatase activity"/>
    <property type="evidence" value="ECO:0007669"/>
    <property type="project" value="InterPro"/>
</dbReference>
<feature type="transmembrane region" description="Helical" evidence="9">
    <location>
        <begin position="110"/>
        <end position="129"/>
    </location>
</feature>
<dbReference type="AlphaFoldDB" id="A0A497ENF7"/>
<keyword evidence="4" id="KW-0460">Magnesium</keyword>
<dbReference type="GO" id="GO:0012505">
    <property type="term" value="C:endomembrane system"/>
    <property type="evidence" value="ECO:0007669"/>
    <property type="project" value="UniProtKB-SubCell"/>
</dbReference>
<evidence type="ECO:0000256" key="1">
    <source>
        <dbReference type="ARBA" id="ARBA00004127"/>
    </source>
</evidence>
<keyword evidence="3 9" id="KW-0812">Transmembrane</keyword>
<evidence type="ECO:0000256" key="3">
    <source>
        <dbReference type="ARBA" id="ARBA00022692"/>
    </source>
</evidence>
<feature type="transmembrane region" description="Helical" evidence="9">
    <location>
        <begin position="43"/>
        <end position="65"/>
    </location>
</feature>
<protein>
    <submittedName>
        <fullName evidence="10">Sodium-translocating pyrophosphatase</fullName>
    </submittedName>
</protein>
<feature type="transmembrane region" description="Helical" evidence="9">
    <location>
        <begin position="168"/>
        <end position="189"/>
    </location>
</feature>
<keyword evidence="6 9" id="KW-1133">Transmembrane helix</keyword>
<evidence type="ECO:0000256" key="4">
    <source>
        <dbReference type="ARBA" id="ARBA00022842"/>
    </source>
</evidence>
<evidence type="ECO:0000256" key="8">
    <source>
        <dbReference type="ARBA" id="ARBA00023136"/>
    </source>
</evidence>
<keyword evidence="7" id="KW-0406">Ion transport</keyword>
<evidence type="ECO:0000256" key="5">
    <source>
        <dbReference type="ARBA" id="ARBA00022967"/>
    </source>
</evidence>
<comment type="caution">
    <text evidence="10">The sequence shown here is derived from an EMBL/GenBank/DDBJ whole genome shotgun (WGS) entry which is preliminary data.</text>
</comment>
<reference evidence="10 11" key="1">
    <citation type="submission" date="2018-06" db="EMBL/GenBank/DDBJ databases">
        <title>Extensive metabolic versatility and redundancy in microbially diverse, dynamic hydrothermal sediments.</title>
        <authorList>
            <person name="Dombrowski N."/>
            <person name="Teske A."/>
            <person name="Baker B.J."/>
        </authorList>
    </citation>
    <scope>NUCLEOTIDE SEQUENCE [LARGE SCALE GENOMIC DNA]</scope>
    <source>
        <strain evidence="10">B66_G16</strain>
    </source>
</reference>
<dbReference type="PANTHER" id="PTHR31998">
    <property type="entry name" value="K(+)-INSENSITIVE PYROPHOSPHATE-ENERGIZED PROTON PUMP"/>
    <property type="match status" value="1"/>
</dbReference>
<sequence length="351" mass="37108">NILSGLAVGMESTALPIIAIVVALVVSFYVGKIWGTLNQINEFIGGIYGTTLATMGMLSVCGMVLTMDGLGPIVDNASGIAEMSGAEKELRERLDPLDALGNTTKALTKGYAMASAALAALLLFQAFILEVVRYQAGVWDIINPSESVLNQLVNSLLSLFEPLALNKVGVIIGAFIGAMLPFLFSGTAIRAVSDAAYRMVEEVRRQFREIPGLREGKAKPDYSRCVDISTRYALKRMIVPGMVAIVSPILVGFLFGWIAVGALVVGATISGVPLAITMMWGGCVWDNAKKYIEAGNYGGKGSAAHAAAVVGDTVGDPLKDTAGPSLHILIKLLNTVSLVFIPLFLIALFLL</sequence>
<dbReference type="GO" id="GO:0016020">
    <property type="term" value="C:membrane"/>
    <property type="evidence" value="ECO:0007669"/>
    <property type="project" value="InterPro"/>
</dbReference>
<keyword evidence="2" id="KW-0813">Transport</keyword>
<name>A0A497ENF7_9CREN</name>
<gene>
    <name evidence="10" type="ORF">DRJ31_07995</name>
</gene>
<proteinExistence type="predicted"/>
<dbReference type="Proteomes" id="UP000278475">
    <property type="component" value="Unassembled WGS sequence"/>
</dbReference>
<dbReference type="Pfam" id="PF03030">
    <property type="entry name" value="H_PPase"/>
    <property type="match status" value="1"/>
</dbReference>
<keyword evidence="8 9" id="KW-0472">Membrane</keyword>
<evidence type="ECO:0000313" key="10">
    <source>
        <dbReference type="EMBL" id="RLE48008.1"/>
    </source>
</evidence>
<feature type="transmembrane region" description="Helical" evidence="9">
    <location>
        <begin position="328"/>
        <end position="350"/>
    </location>
</feature>
<accession>A0A497ENF7</accession>